<proteinExistence type="predicted"/>
<accession>A0A1E3LYN3</accession>
<name>A0A1E3LYN3_9SPHN</name>
<dbReference type="AlphaFoldDB" id="A0A1E3LYN3"/>
<reference evidence="1 2" key="1">
    <citation type="submission" date="2016-08" db="EMBL/GenBank/DDBJ databases">
        <title>Draft genome of the agarase producing Sphingomonas sp. MCT13.</title>
        <authorList>
            <person name="D'Andrea M.M."/>
            <person name="Rossolini G.M."/>
            <person name="Thaller M.C."/>
        </authorList>
    </citation>
    <scope>NUCLEOTIDE SEQUENCE [LARGE SCALE GENOMIC DNA]</scope>
    <source>
        <strain evidence="1 2">MCT13</strain>
    </source>
</reference>
<gene>
    <name evidence="1" type="ORF">BFL28_13175</name>
</gene>
<keyword evidence="2" id="KW-1185">Reference proteome</keyword>
<protein>
    <submittedName>
        <fullName evidence="1">Uncharacterized protein</fullName>
    </submittedName>
</protein>
<evidence type="ECO:0000313" key="1">
    <source>
        <dbReference type="EMBL" id="ODP38868.1"/>
    </source>
</evidence>
<dbReference type="EMBL" id="MDDS01000011">
    <property type="protein sequence ID" value="ODP38868.1"/>
    <property type="molecule type" value="Genomic_DNA"/>
</dbReference>
<evidence type="ECO:0000313" key="2">
    <source>
        <dbReference type="Proteomes" id="UP000094487"/>
    </source>
</evidence>
<dbReference type="RefSeq" id="WP_069319472.1">
    <property type="nucleotide sequence ID" value="NZ_MDDS01000011.1"/>
</dbReference>
<sequence length="59" mass="5849">MLAGLGAAVTAAAVPVPRVDARVGKDGYASVHAAINGARLRMPDGLGGSPCRPAHGRKS</sequence>
<organism evidence="1 2">
    <name type="scientific">Sphingomonas turrisvirgatae</name>
    <dbReference type="NCBI Taxonomy" id="1888892"/>
    <lineage>
        <taxon>Bacteria</taxon>
        <taxon>Pseudomonadati</taxon>
        <taxon>Pseudomonadota</taxon>
        <taxon>Alphaproteobacteria</taxon>
        <taxon>Sphingomonadales</taxon>
        <taxon>Sphingomonadaceae</taxon>
        <taxon>Sphingomonas</taxon>
    </lineage>
</organism>
<dbReference type="Proteomes" id="UP000094487">
    <property type="component" value="Unassembled WGS sequence"/>
</dbReference>
<comment type="caution">
    <text evidence="1">The sequence shown here is derived from an EMBL/GenBank/DDBJ whole genome shotgun (WGS) entry which is preliminary data.</text>
</comment>